<organism evidence="7 8">
    <name type="scientific">Prototheca wickerhamii</name>
    <dbReference type="NCBI Taxonomy" id="3111"/>
    <lineage>
        <taxon>Eukaryota</taxon>
        <taxon>Viridiplantae</taxon>
        <taxon>Chlorophyta</taxon>
        <taxon>core chlorophytes</taxon>
        <taxon>Trebouxiophyceae</taxon>
        <taxon>Chlorellales</taxon>
        <taxon>Chlorellaceae</taxon>
        <taxon>Prototheca</taxon>
    </lineage>
</organism>
<dbReference type="InterPro" id="IPR001245">
    <property type="entry name" value="Ser-Thr/Tyr_kinase_cat_dom"/>
</dbReference>
<evidence type="ECO:0000259" key="6">
    <source>
        <dbReference type="PROSITE" id="PS50011"/>
    </source>
</evidence>
<dbReference type="Gene3D" id="1.10.510.10">
    <property type="entry name" value="Transferase(Phosphotransferase) domain 1"/>
    <property type="match status" value="1"/>
</dbReference>
<dbReference type="PROSITE" id="PS01013">
    <property type="entry name" value="OSBP"/>
    <property type="match status" value="1"/>
</dbReference>
<dbReference type="InterPro" id="IPR036865">
    <property type="entry name" value="CRAL-TRIO_dom_sf"/>
</dbReference>
<dbReference type="PROSITE" id="PS50011">
    <property type="entry name" value="PROTEIN_KINASE_DOM"/>
    <property type="match status" value="1"/>
</dbReference>
<dbReference type="InterPro" id="IPR000648">
    <property type="entry name" value="Oxysterol-bd"/>
</dbReference>
<gene>
    <name evidence="7" type="ORF">QBZ16_003197</name>
</gene>
<evidence type="ECO:0000256" key="1">
    <source>
        <dbReference type="ARBA" id="ARBA00008842"/>
    </source>
</evidence>
<dbReference type="EMBL" id="JASFZW010000004">
    <property type="protein sequence ID" value="KAK2078357.1"/>
    <property type="molecule type" value="Genomic_DNA"/>
</dbReference>
<reference evidence="7" key="1">
    <citation type="submission" date="2021-01" db="EMBL/GenBank/DDBJ databases">
        <authorList>
            <person name="Eckstrom K.M.E."/>
        </authorList>
    </citation>
    <scope>NUCLEOTIDE SEQUENCE</scope>
    <source>
        <strain evidence="7">UVCC 0001</strain>
    </source>
</reference>
<feature type="region of interest" description="Disordered" evidence="4">
    <location>
        <begin position="725"/>
        <end position="768"/>
    </location>
</feature>
<keyword evidence="2" id="KW-0547">Nucleotide-binding</keyword>
<dbReference type="Proteomes" id="UP001255856">
    <property type="component" value="Unassembled WGS sequence"/>
</dbReference>
<dbReference type="GO" id="GO:0016020">
    <property type="term" value="C:membrane"/>
    <property type="evidence" value="ECO:0007669"/>
    <property type="project" value="TreeGrafter"/>
</dbReference>
<feature type="compositionally biased region" description="Pro residues" evidence="4">
    <location>
        <begin position="1220"/>
        <end position="1233"/>
    </location>
</feature>
<dbReference type="PANTHER" id="PTHR10972:SF136">
    <property type="entry name" value="OXYSTEROL-BINDING PROTEIN 8"/>
    <property type="match status" value="1"/>
</dbReference>
<evidence type="ECO:0000313" key="7">
    <source>
        <dbReference type="EMBL" id="KAK2078357.1"/>
    </source>
</evidence>
<dbReference type="Gene3D" id="2.40.160.120">
    <property type="match status" value="1"/>
</dbReference>
<comment type="similarity">
    <text evidence="1 3">Belongs to the OSBP family.</text>
</comment>
<feature type="binding site" evidence="2">
    <location>
        <position position="293"/>
    </location>
    <ligand>
        <name>ATP</name>
        <dbReference type="ChEBI" id="CHEBI:30616"/>
    </ligand>
</feature>
<keyword evidence="5" id="KW-0472">Membrane</keyword>
<protein>
    <recommendedName>
        <fullName evidence="6">Protein kinase domain-containing protein</fullName>
    </recommendedName>
</protein>
<sequence>MTREVSSSAELWAAMNDSRVDHVLLAPIPGGYSFDPDVFTESGLWLDGRSLLVEGQGPERVYVDANHLTERMHVVNGAVLEQRNLWVDDCMRQEDLSICFSKVHDSGRVIMQDMEISDAFCLELRQSGGLRAMTDTIKYMRLMGLASERDPRLEGEPVLRELSPRATHISDSGWINFPVGSYWRILNTTFSCTANITHELPSSFDPRSVWSIWTLMALGVGGVVVAVVAAIVGAWALQRRAARRAGPSGLAELPEQTVATAHGYSLLRLLGVGHYGRVFLARQTSSGELLAIKVITVYTLRQLEAAYAECRTMLAIRHANCVRVHTYFSARMEHRLRPVSPGTSGENSDYLEQALSLDPLDVAGSAPGSGSSGPRSWSEQTALLQASPVSLGAVLSLSSGSGSGSAAEQSAFALDAAWAQPRHGSGASSSRASSRSSAADDRPASFAMQVHMVVEFCDRGTLENAILTGAFAHPVTGQPRLDWILATAVDTAAGLKYLHDPPRRFVHRDLSAGNILLKSKADLGADAGDPGPDGRPFYSVISDFGLSMMLSSQATHRTTQMKGTVVYMSPEVFRTNDVTQALDVYSLGIILYYMYVGALPYQDRSPGLVIMEKMRETKCDPLDRFSFPDHCPHAFRDIILDCTHPNRRDRPSVTDLLARLRDLWVRIQLVRLRRKQHHEEAEDASPAQQRRAARLELEADSRPRVLAYSDSDSDVESHIRRVKDHLLGGHEAPPEEDEEEEDGEEEEAERAARARPKGGSGSATATAAAVASSLGQGLGWGRDGGGVHVPRGTFQPGFLASLALLAALHHTSPLAETAFEAGSVLLRLLLTGSLLAPAPSGPGLRAALARQCRHASHAAGVAWSVRLSQALAGRWTAARRAHVSRVADLDAQRPRHGGGAALSRPSTLARLRRLSGTDAPPDSPRRDGAWASELADDAAEMRGLLTSLGVDTTGTRFAPASADADAELLRRGRVRPGPRAAQLAARAAWTRRWAAWRRQASGSARARRLGAAPGALAAPGRLARRGRLGGTPSSSSARAALRLLPRRRHAEFCDVVASALYWATRPATGGGSSEAPLGASERLDVPFVHDRASVVVDWRDAPPLRALLCLPLLRELAAVLGAHFPERLHRLYVLGAAPPLRWALRAALGALPPETARHVPPPTAIEHLPETPGTAAYYAETGPQSAAWDAAALQEEARRRRWRRQALDGAKGDPLAAGIPSPPLGGGVPPPRGFPDDTASDVTGSHDGDEEEELFATPKAVPSFQDGDEGGSVASEFSGLESEDVAGLQTPPGESQTPPGAVAIARQPRPATEPASQLGVSPATAVALAHLSRDRKGPRKSALRRVGSDPGMASEPARQPPPPAPAQLASHPVREPSSVSWAAEVDDPEGAQGLIPVHTLIQGPAPRRGQRRRAGGCPTSDMSEQAGQSSWSLGGLLNYAQQTVNSMMGYDDLSVVDPNAEGKEGASAQLQEERKAAFKSYKDYMGKDITSLVILPVWIMQPFTMLQNMAEIMEYTDALDRAASTEDPYERLAWVVGFTMGPFGAIERPWKPFNPILGETFEFHRPERGIKYLVEQVSHHPPIGAGHGESPLWTYDLVSAPKTKFLGNSVEVYPIGRTRIKLKTTDEVFTLVPPTSKANNVILGSTWIDTYGDYKLTNATTGARAHMEYKECGWFGSGRYEIDGYVYREDGTKAFILEGKWNEYLDAARCDAEGEMLPDAEILHLWKCREKPADDPYAFTHFAHELNSSRGLRPLASDSRRRPDRHLLEVGRSGDAAVAKHNLEEMQRAERREREQRGEEWRPRFFEALPADAELLPEEYSNDECPQYRFTADMDEVLKDHVAEEEEGEGVAGVGFSPWTYPDIHPELGKETERA</sequence>
<dbReference type="SUPFAM" id="SSF52087">
    <property type="entry name" value="CRAL/TRIO domain"/>
    <property type="match status" value="1"/>
</dbReference>
<dbReference type="Pfam" id="PF07714">
    <property type="entry name" value="PK_Tyr_Ser-Thr"/>
    <property type="match status" value="1"/>
</dbReference>
<keyword evidence="5" id="KW-0812">Transmembrane</keyword>
<feature type="region of interest" description="Disordered" evidence="4">
    <location>
        <begin position="888"/>
        <end position="907"/>
    </location>
</feature>
<evidence type="ECO:0000256" key="3">
    <source>
        <dbReference type="RuleBase" id="RU003844"/>
    </source>
</evidence>
<dbReference type="PROSITE" id="PS00107">
    <property type="entry name" value="PROTEIN_KINASE_ATP"/>
    <property type="match status" value="1"/>
</dbReference>
<dbReference type="PROSITE" id="PS00109">
    <property type="entry name" value="PROTEIN_KINASE_TYR"/>
    <property type="match status" value="1"/>
</dbReference>
<keyword evidence="5" id="KW-1133">Transmembrane helix</keyword>
<dbReference type="InterPro" id="IPR037239">
    <property type="entry name" value="OSBP_sf"/>
</dbReference>
<feature type="transmembrane region" description="Helical" evidence="5">
    <location>
        <begin position="210"/>
        <end position="237"/>
    </location>
</feature>
<dbReference type="Gene3D" id="3.30.200.20">
    <property type="entry name" value="Phosphorylase Kinase, domain 1"/>
    <property type="match status" value="1"/>
</dbReference>
<comment type="caution">
    <text evidence="7">The sequence shown here is derived from an EMBL/GenBank/DDBJ whole genome shotgun (WGS) entry which is preliminary data.</text>
</comment>
<evidence type="ECO:0000256" key="5">
    <source>
        <dbReference type="SAM" id="Phobius"/>
    </source>
</evidence>
<dbReference type="PANTHER" id="PTHR10972">
    <property type="entry name" value="OXYSTEROL-BINDING PROTEIN-RELATED"/>
    <property type="match status" value="1"/>
</dbReference>
<feature type="compositionally biased region" description="Acidic residues" evidence="4">
    <location>
        <begin position="734"/>
        <end position="748"/>
    </location>
</feature>
<dbReference type="InterPro" id="IPR018494">
    <property type="entry name" value="Oxysterol-bd_CS"/>
</dbReference>
<feature type="compositionally biased region" description="Basic and acidic residues" evidence="4">
    <location>
        <begin position="1864"/>
        <end position="1875"/>
    </location>
</feature>
<dbReference type="Gene3D" id="3.30.70.3490">
    <property type="match status" value="1"/>
</dbReference>
<dbReference type="GO" id="GO:0004672">
    <property type="term" value="F:protein kinase activity"/>
    <property type="evidence" value="ECO:0007669"/>
    <property type="project" value="InterPro"/>
</dbReference>
<keyword evidence="8" id="KW-1185">Reference proteome</keyword>
<dbReference type="SUPFAM" id="SSF144000">
    <property type="entry name" value="Oxysterol-binding protein-like"/>
    <property type="match status" value="1"/>
</dbReference>
<feature type="region of interest" description="Disordered" evidence="4">
    <location>
        <begin position="1206"/>
        <end position="1301"/>
    </location>
</feature>
<evidence type="ECO:0000313" key="8">
    <source>
        <dbReference type="Proteomes" id="UP001255856"/>
    </source>
</evidence>
<accession>A0AAD9ILX1</accession>
<dbReference type="SUPFAM" id="SSF56112">
    <property type="entry name" value="Protein kinase-like (PK-like)"/>
    <property type="match status" value="1"/>
</dbReference>
<dbReference type="InterPro" id="IPR017441">
    <property type="entry name" value="Protein_kinase_ATP_BS"/>
</dbReference>
<dbReference type="InterPro" id="IPR008266">
    <property type="entry name" value="Tyr_kinase_AS"/>
</dbReference>
<dbReference type="GO" id="GO:0032934">
    <property type="term" value="F:sterol binding"/>
    <property type="evidence" value="ECO:0007669"/>
    <property type="project" value="TreeGrafter"/>
</dbReference>
<feature type="domain" description="Protein kinase" evidence="6">
    <location>
        <begin position="264"/>
        <end position="665"/>
    </location>
</feature>
<proteinExistence type="inferred from homology"/>
<feature type="region of interest" description="Disordered" evidence="4">
    <location>
        <begin position="1398"/>
        <end position="1428"/>
    </location>
</feature>
<name>A0AAD9ILX1_PROWI</name>
<dbReference type="InterPro" id="IPR000719">
    <property type="entry name" value="Prot_kinase_dom"/>
</dbReference>
<dbReference type="GO" id="GO:0120009">
    <property type="term" value="P:intermembrane lipid transfer"/>
    <property type="evidence" value="ECO:0007669"/>
    <property type="project" value="UniProtKB-ARBA"/>
</dbReference>
<keyword evidence="2" id="KW-0067">ATP-binding</keyword>
<dbReference type="GO" id="GO:0005524">
    <property type="term" value="F:ATP binding"/>
    <property type="evidence" value="ECO:0007669"/>
    <property type="project" value="UniProtKB-UniRule"/>
</dbReference>
<feature type="region of interest" description="Disordered" evidence="4">
    <location>
        <begin position="1844"/>
        <end position="1875"/>
    </location>
</feature>
<dbReference type="InterPro" id="IPR011009">
    <property type="entry name" value="Kinase-like_dom_sf"/>
</dbReference>
<feature type="region of interest" description="Disordered" evidence="4">
    <location>
        <begin position="1330"/>
        <end position="1381"/>
    </location>
</feature>
<dbReference type="Pfam" id="PF01237">
    <property type="entry name" value="Oxysterol_BP"/>
    <property type="match status" value="1"/>
</dbReference>
<dbReference type="FunFam" id="2.40.160.120:FF:000001">
    <property type="entry name" value="Oxysterol-binding protein"/>
    <property type="match status" value="1"/>
</dbReference>
<dbReference type="GO" id="GO:0005829">
    <property type="term" value="C:cytosol"/>
    <property type="evidence" value="ECO:0007669"/>
    <property type="project" value="TreeGrafter"/>
</dbReference>
<evidence type="ECO:0000256" key="4">
    <source>
        <dbReference type="SAM" id="MobiDB-lite"/>
    </source>
</evidence>
<evidence type="ECO:0000256" key="2">
    <source>
        <dbReference type="PROSITE-ProRule" id="PRU10141"/>
    </source>
</evidence>